<proteinExistence type="predicted"/>
<feature type="compositionally biased region" description="Basic residues" evidence="1">
    <location>
        <begin position="149"/>
        <end position="158"/>
    </location>
</feature>
<evidence type="ECO:0000313" key="2">
    <source>
        <dbReference type="EMBL" id="RDX41956.1"/>
    </source>
</evidence>
<dbReference type="EMBL" id="KZ857497">
    <property type="protein sequence ID" value="RDX41956.1"/>
    <property type="molecule type" value="Genomic_DNA"/>
</dbReference>
<protein>
    <submittedName>
        <fullName evidence="2">Uncharacterized protein</fullName>
    </submittedName>
</protein>
<sequence>MTLSTTTMTTAPRVHSGVIFFATTPLNTAESKGQNTAPVAKPPRLPVAHLSKGRPPHCRFNEAQPHARSVATSRHPAYTHIAAKTIGRGYDRPQTTRIEKRITILLFDSAHNLPERRRPALFGRSILPRIDENDVYPRPLPPPTLHPMVRTKARRPRSRTTQVQDENQPLAPNGVPAKPPPTKGRSFTRGCVLRPPGGAFKARCVLKTYCHLLGVSS</sequence>
<accession>A0A371CNU7</accession>
<reference evidence="2 3" key="1">
    <citation type="journal article" date="2018" name="Biotechnol. Biofuels">
        <title>Integrative visual omics of the white-rot fungus Polyporus brumalis exposes the biotechnological potential of its oxidative enzymes for delignifying raw plant biomass.</title>
        <authorList>
            <person name="Miyauchi S."/>
            <person name="Rancon A."/>
            <person name="Drula E."/>
            <person name="Hage H."/>
            <person name="Chaduli D."/>
            <person name="Favel A."/>
            <person name="Grisel S."/>
            <person name="Henrissat B."/>
            <person name="Herpoel-Gimbert I."/>
            <person name="Ruiz-Duenas F.J."/>
            <person name="Chevret D."/>
            <person name="Hainaut M."/>
            <person name="Lin J."/>
            <person name="Wang M."/>
            <person name="Pangilinan J."/>
            <person name="Lipzen A."/>
            <person name="Lesage-Meessen L."/>
            <person name="Navarro D."/>
            <person name="Riley R."/>
            <person name="Grigoriev I.V."/>
            <person name="Zhou S."/>
            <person name="Raouche S."/>
            <person name="Rosso M.N."/>
        </authorList>
    </citation>
    <scope>NUCLEOTIDE SEQUENCE [LARGE SCALE GENOMIC DNA]</scope>
    <source>
        <strain evidence="2 3">BRFM 1820</strain>
    </source>
</reference>
<keyword evidence="3" id="KW-1185">Reference proteome</keyword>
<name>A0A371CNU7_9APHY</name>
<feature type="region of interest" description="Disordered" evidence="1">
    <location>
        <begin position="134"/>
        <end position="189"/>
    </location>
</feature>
<dbReference type="Proteomes" id="UP000256964">
    <property type="component" value="Unassembled WGS sequence"/>
</dbReference>
<organism evidence="2 3">
    <name type="scientific">Lentinus brumalis</name>
    <dbReference type="NCBI Taxonomy" id="2498619"/>
    <lineage>
        <taxon>Eukaryota</taxon>
        <taxon>Fungi</taxon>
        <taxon>Dikarya</taxon>
        <taxon>Basidiomycota</taxon>
        <taxon>Agaricomycotina</taxon>
        <taxon>Agaricomycetes</taxon>
        <taxon>Polyporales</taxon>
        <taxon>Polyporaceae</taxon>
        <taxon>Lentinus</taxon>
    </lineage>
</organism>
<evidence type="ECO:0000256" key="1">
    <source>
        <dbReference type="SAM" id="MobiDB-lite"/>
    </source>
</evidence>
<evidence type="ECO:0000313" key="3">
    <source>
        <dbReference type="Proteomes" id="UP000256964"/>
    </source>
</evidence>
<dbReference type="AlphaFoldDB" id="A0A371CNU7"/>
<dbReference type="OrthoDB" id="10462997at2759"/>
<gene>
    <name evidence="2" type="ORF">OH76DRAFT_1411642</name>
</gene>